<comment type="similarity">
    <text evidence="1 4">Belongs to the short-chain dehydrogenases/reductases (SDR) family.</text>
</comment>
<evidence type="ECO:0000313" key="5">
    <source>
        <dbReference type="EMBL" id="MCW6512012.1"/>
    </source>
</evidence>
<comment type="caution">
    <text evidence="5">The sequence shown here is derived from an EMBL/GenBank/DDBJ whole genome shotgun (WGS) entry which is preliminary data.</text>
</comment>
<dbReference type="PRINTS" id="PR00081">
    <property type="entry name" value="GDHRDH"/>
</dbReference>
<dbReference type="PRINTS" id="PR00080">
    <property type="entry name" value="SDRFAMILY"/>
</dbReference>
<dbReference type="CDD" id="cd05324">
    <property type="entry name" value="carb_red_PTCR-like_SDR_c"/>
    <property type="match status" value="1"/>
</dbReference>
<evidence type="ECO:0000256" key="4">
    <source>
        <dbReference type="RuleBase" id="RU000363"/>
    </source>
</evidence>
<accession>A0AA41Z9Z6</accession>
<evidence type="ECO:0000313" key="6">
    <source>
        <dbReference type="Proteomes" id="UP001165667"/>
    </source>
</evidence>
<proteinExistence type="inferred from homology"/>
<keyword evidence="6" id="KW-1185">Reference proteome</keyword>
<dbReference type="GO" id="GO:0016616">
    <property type="term" value="F:oxidoreductase activity, acting on the CH-OH group of donors, NAD or NADP as acceptor"/>
    <property type="evidence" value="ECO:0007669"/>
    <property type="project" value="InterPro"/>
</dbReference>
<name>A0AA41Z9Z6_9HYPH</name>
<dbReference type="Proteomes" id="UP001165667">
    <property type="component" value="Unassembled WGS sequence"/>
</dbReference>
<dbReference type="Gene3D" id="3.40.50.720">
    <property type="entry name" value="NAD(P)-binding Rossmann-like Domain"/>
    <property type="match status" value="1"/>
</dbReference>
<dbReference type="InterPro" id="IPR020904">
    <property type="entry name" value="Sc_DH/Rdtase_CS"/>
</dbReference>
<dbReference type="InterPro" id="IPR002347">
    <property type="entry name" value="SDR_fam"/>
</dbReference>
<dbReference type="PANTHER" id="PTHR43490">
    <property type="entry name" value="(+)-NEOMENTHOL DEHYDROGENASE"/>
    <property type="match status" value="1"/>
</dbReference>
<reference evidence="5" key="1">
    <citation type="submission" date="2022-05" db="EMBL/GenBank/DDBJ databases">
        <authorList>
            <person name="Pankratov T."/>
        </authorList>
    </citation>
    <scope>NUCLEOTIDE SEQUENCE</scope>
    <source>
        <strain evidence="5">BP6-180914</strain>
    </source>
</reference>
<keyword evidence="2" id="KW-0521">NADP</keyword>
<dbReference type="SUPFAM" id="SSF51735">
    <property type="entry name" value="NAD(P)-binding Rossmann-fold domains"/>
    <property type="match status" value="1"/>
</dbReference>
<dbReference type="AlphaFoldDB" id="A0AA41Z9Z6"/>
<dbReference type="PROSITE" id="PS00061">
    <property type="entry name" value="ADH_SHORT"/>
    <property type="match status" value="1"/>
</dbReference>
<dbReference type="InterPro" id="IPR036291">
    <property type="entry name" value="NAD(P)-bd_dom_sf"/>
</dbReference>
<keyword evidence="3" id="KW-0560">Oxidoreductase</keyword>
<sequence length="248" mass="25708">MSDKNNALVTGANKGIGLAIARQLGERGFAVWLGCRDADRGEKAAAGLRAGGVDARSITLDVADGSSVMAAVARLEEEARVLDVLVNNAGISVGSPPPKVIEEPIDDVRAMFEVNTLGPLRVTQALLPLLRKSAAPRIVMMSSGLGSISDTADMTSLIWNVGAAGYSASKAALNMLTVKLAKALLADGIKVNAADPGYTATDLNGHTGTRTVEEAAAIAVELATLDPLGPTGGFFNDGYADKMGRYRW</sequence>
<dbReference type="RefSeq" id="WP_282588424.1">
    <property type="nucleotide sequence ID" value="NZ_JAMOIM010000038.1"/>
</dbReference>
<protein>
    <submittedName>
        <fullName evidence="5">SDR family oxidoreductase</fullName>
    </submittedName>
</protein>
<dbReference type="EMBL" id="JAMOIM010000038">
    <property type="protein sequence ID" value="MCW6512012.1"/>
    <property type="molecule type" value="Genomic_DNA"/>
</dbReference>
<gene>
    <name evidence="5" type="ORF">M8523_29135</name>
</gene>
<evidence type="ECO:0000256" key="3">
    <source>
        <dbReference type="ARBA" id="ARBA00023002"/>
    </source>
</evidence>
<organism evidence="5 6">
    <name type="scientific">Lichenifustis flavocetrariae</name>
    <dbReference type="NCBI Taxonomy" id="2949735"/>
    <lineage>
        <taxon>Bacteria</taxon>
        <taxon>Pseudomonadati</taxon>
        <taxon>Pseudomonadota</taxon>
        <taxon>Alphaproteobacteria</taxon>
        <taxon>Hyphomicrobiales</taxon>
        <taxon>Lichenihabitantaceae</taxon>
        <taxon>Lichenifustis</taxon>
    </lineage>
</organism>
<dbReference type="InterPro" id="IPR045313">
    <property type="entry name" value="CBR1-like"/>
</dbReference>
<evidence type="ECO:0000256" key="2">
    <source>
        <dbReference type="ARBA" id="ARBA00022857"/>
    </source>
</evidence>
<evidence type="ECO:0000256" key="1">
    <source>
        <dbReference type="ARBA" id="ARBA00006484"/>
    </source>
</evidence>
<dbReference type="PANTHER" id="PTHR43490:SF99">
    <property type="entry name" value="SHORT-CHAIN DEHYDROGENASE_REDUCTASE"/>
    <property type="match status" value="1"/>
</dbReference>
<dbReference type="Pfam" id="PF00106">
    <property type="entry name" value="adh_short"/>
    <property type="match status" value="1"/>
</dbReference>